<protein>
    <submittedName>
        <fullName evidence="1">Uncharacterized protein</fullName>
    </submittedName>
</protein>
<dbReference type="Proteomes" id="UP001433268">
    <property type="component" value="Unassembled WGS sequence"/>
</dbReference>
<dbReference type="EMBL" id="JAQQWN010000006">
    <property type="protein sequence ID" value="KAK8080748.1"/>
    <property type="molecule type" value="Genomic_DNA"/>
</dbReference>
<evidence type="ECO:0000313" key="1">
    <source>
        <dbReference type="EMBL" id="KAK8080748.1"/>
    </source>
</evidence>
<sequence length="183" mass="18900">MAKILTNLPKIPRLQRNPGPSIAQARIIDPQDLVLSLEIPELRHGAPDLDLEAQGAVHVGVGLVHGVVALVEDLADDGRDLQGAPEAPKLVRARHNRLEGHHQGGRPFPGGCRIGAARAPGDASSGTGLCVSPLPAPSTRARPVVVVPVGLGLAARGLIIAGDAIFHHAILAAILDVDNGTDI</sequence>
<dbReference type="GeneID" id="92045941"/>
<name>A0ABR1WF72_9PEZI</name>
<gene>
    <name evidence="1" type="ORF">PG997_008566</name>
</gene>
<reference evidence="1 2" key="1">
    <citation type="submission" date="2023-01" db="EMBL/GenBank/DDBJ databases">
        <title>Analysis of 21 Apiospora genomes using comparative genomics revels a genus with tremendous synthesis potential of carbohydrate active enzymes and secondary metabolites.</title>
        <authorList>
            <person name="Sorensen T."/>
        </authorList>
    </citation>
    <scope>NUCLEOTIDE SEQUENCE [LARGE SCALE GENOMIC DNA]</scope>
    <source>
        <strain evidence="1 2">CBS 114990</strain>
    </source>
</reference>
<dbReference type="RefSeq" id="XP_066668223.1">
    <property type="nucleotide sequence ID" value="XM_066812881.1"/>
</dbReference>
<comment type="caution">
    <text evidence="1">The sequence shown here is derived from an EMBL/GenBank/DDBJ whole genome shotgun (WGS) entry which is preliminary data.</text>
</comment>
<organism evidence="1 2">
    <name type="scientific">Apiospora hydei</name>
    <dbReference type="NCBI Taxonomy" id="1337664"/>
    <lineage>
        <taxon>Eukaryota</taxon>
        <taxon>Fungi</taxon>
        <taxon>Dikarya</taxon>
        <taxon>Ascomycota</taxon>
        <taxon>Pezizomycotina</taxon>
        <taxon>Sordariomycetes</taxon>
        <taxon>Xylariomycetidae</taxon>
        <taxon>Amphisphaeriales</taxon>
        <taxon>Apiosporaceae</taxon>
        <taxon>Apiospora</taxon>
    </lineage>
</organism>
<accession>A0ABR1WF72</accession>
<proteinExistence type="predicted"/>
<keyword evidence="2" id="KW-1185">Reference proteome</keyword>
<evidence type="ECO:0000313" key="2">
    <source>
        <dbReference type="Proteomes" id="UP001433268"/>
    </source>
</evidence>